<evidence type="ECO:0000313" key="11">
    <source>
        <dbReference type="Proteomes" id="UP001049518"/>
    </source>
</evidence>
<feature type="transmembrane region" description="Helical" evidence="9">
    <location>
        <begin position="289"/>
        <end position="312"/>
    </location>
</feature>
<dbReference type="PANTHER" id="PTHR33908:SF11">
    <property type="entry name" value="MEMBRANE PROTEIN"/>
    <property type="match status" value="1"/>
</dbReference>
<comment type="subcellular location">
    <subcellularLocation>
        <location evidence="1">Cell membrane</location>
        <topology evidence="1">Multi-pass membrane protein</topology>
    </subcellularLocation>
</comment>
<accession>A0ABX8QV57</accession>
<evidence type="ECO:0000256" key="3">
    <source>
        <dbReference type="ARBA" id="ARBA00022676"/>
    </source>
</evidence>
<sequence>MPVGLSVTSSRREDPPVSPSRRWTAPARLVPGVLALAWLAVLVTHLRTPVPSDQLNYLTAAARFPHPVEGTTEMHQVTRFGVVVPVRLMIAVFGYSQAAYAIVPVLATLSLLLGTYALGTVLFARPVGVAGGLIVVAATPVFTDSTDLLPDVLAAGLFTCALALAASTGPASSGSASTGRGADAPGRARFLAVGALLGWSYLAREFVVFMWPVALVLLYRRARLTGLLWAALPVAVIVLAELALCWRLYGDPFARLQAIMGHGQGPSRPDIATTYRDKPRMMYILRLPVTLRTYPEGGLLVTLLGLTLLGGLLRPRRLAVPVAACALLWVPLTLLGGVLDPSAPKLRLQLIRYWFPVFPAFVLGGLGLLWIAAVLLVDRVPVPRRAPDAPPLVRRAVLRVALPAAVVLTLAAISVGVSARSWWRSPDTRAGGGTQMEALRSWMRDHDGAAPRIWADQRTSKVLMVYRQGAWGGRAWSARVRNARPGGEKPRPGDLLLLFDTEDGRVCPQCRASARAMRGDPAWTGPRWRQVYGTPDRVVRVYRLAP</sequence>
<evidence type="ECO:0000256" key="5">
    <source>
        <dbReference type="ARBA" id="ARBA00022692"/>
    </source>
</evidence>
<feature type="transmembrane region" description="Helical" evidence="9">
    <location>
        <begin position="318"/>
        <end position="339"/>
    </location>
</feature>
<gene>
    <name evidence="10" type="ORF">AGRA3207_003694</name>
</gene>
<reference evidence="10" key="1">
    <citation type="submission" date="2020-07" db="EMBL/GenBank/DDBJ databases">
        <authorList>
            <person name="Tarantini F.S."/>
            <person name="Hong K.W."/>
            <person name="Chan K.G."/>
        </authorList>
    </citation>
    <scope>NUCLEOTIDE SEQUENCE</scope>
    <source>
        <strain evidence="10">32-07</strain>
    </source>
</reference>
<evidence type="ECO:0000256" key="4">
    <source>
        <dbReference type="ARBA" id="ARBA00022679"/>
    </source>
</evidence>
<dbReference type="Proteomes" id="UP001049518">
    <property type="component" value="Chromosome"/>
</dbReference>
<protein>
    <recommendedName>
        <fullName evidence="12">Glycosyltransferase RgtA/B/C/D-like domain-containing protein</fullName>
    </recommendedName>
</protein>
<dbReference type="PANTHER" id="PTHR33908">
    <property type="entry name" value="MANNOSYLTRANSFERASE YKCB-RELATED"/>
    <property type="match status" value="1"/>
</dbReference>
<keyword evidence="7 9" id="KW-0472">Membrane</keyword>
<evidence type="ECO:0000313" key="10">
    <source>
        <dbReference type="EMBL" id="QXJ22655.1"/>
    </source>
</evidence>
<keyword evidence="2" id="KW-1003">Cell membrane</keyword>
<keyword evidence="5 9" id="KW-0812">Transmembrane</keyword>
<feature type="transmembrane region" description="Helical" evidence="9">
    <location>
        <begin position="226"/>
        <end position="249"/>
    </location>
</feature>
<feature type="transmembrane region" description="Helical" evidence="9">
    <location>
        <begin position="88"/>
        <end position="113"/>
    </location>
</feature>
<dbReference type="EMBL" id="CP059572">
    <property type="protein sequence ID" value="QXJ22655.1"/>
    <property type="molecule type" value="Genomic_DNA"/>
</dbReference>
<feature type="region of interest" description="Disordered" evidence="8">
    <location>
        <begin position="1"/>
        <end position="21"/>
    </location>
</feature>
<feature type="transmembrane region" description="Helical" evidence="9">
    <location>
        <begin position="396"/>
        <end position="419"/>
    </location>
</feature>
<evidence type="ECO:0000256" key="7">
    <source>
        <dbReference type="ARBA" id="ARBA00023136"/>
    </source>
</evidence>
<keyword evidence="4" id="KW-0808">Transferase</keyword>
<evidence type="ECO:0000256" key="1">
    <source>
        <dbReference type="ARBA" id="ARBA00004651"/>
    </source>
</evidence>
<dbReference type="InterPro" id="IPR050297">
    <property type="entry name" value="LipidA_mod_glycosyltrf_83"/>
</dbReference>
<keyword evidence="6 9" id="KW-1133">Transmembrane helix</keyword>
<evidence type="ECO:0000256" key="9">
    <source>
        <dbReference type="SAM" id="Phobius"/>
    </source>
</evidence>
<evidence type="ECO:0000256" key="2">
    <source>
        <dbReference type="ARBA" id="ARBA00022475"/>
    </source>
</evidence>
<evidence type="ECO:0000256" key="6">
    <source>
        <dbReference type="ARBA" id="ARBA00022989"/>
    </source>
</evidence>
<dbReference type="RefSeq" id="WP_231335981.1">
    <property type="nucleotide sequence ID" value="NZ_CP059572.1"/>
</dbReference>
<name>A0ABX8QV57_9ACTN</name>
<feature type="transmembrane region" description="Helical" evidence="9">
    <location>
        <begin position="122"/>
        <end position="142"/>
    </location>
</feature>
<evidence type="ECO:0000256" key="8">
    <source>
        <dbReference type="SAM" id="MobiDB-lite"/>
    </source>
</evidence>
<organism evidence="10 11">
    <name type="scientific">Actinomadura graeca</name>
    <dbReference type="NCBI Taxonomy" id="2750812"/>
    <lineage>
        <taxon>Bacteria</taxon>
        <taxon>Bacillati</taxon>
        <taxon>Actinomycetota</taxon>
        <taxon>Actinomycetes</taxon>
        <taxon>Streptosporangiales</taxon>
        <taxon>Thermomonosporaceae</taxon>
        <taxon>Actinomadura</taxon>
    </lineage>
</organism>
<evidence type="ECO:0008006" key="12">
    <source>
        <dbReference type="Google" id="ProtNLM"/>
    </source>
</evidence>
<feature type="transmembrane region" description="Helical" evidence="9">
    <location>
        <begin position="351"/>
        <end position="376"/>
    </location>
</feature>
<proteinExistence type="predicted"/>
<feature type="transmembrane region" description="Helical" evidence="9">
    <location>
        <begin position="190"/>
        <end position="214"/>
    </location>
</feature>
<keyword evidence="11" id="KW-1185">Reference proteome</keyword>
<keyword evidence="3" id="KW-0328">Glycosyltransferase</keyword>